<dbReference type="InterPro" id="IPR022412">
    <property type="entry name" value="Quinolinate_PRibosylTrfase_N"/>
</dbReference>
<dbReference type="Gene3D" id="3.20.20.70">
    <property type="entry name" value="Aldolase class I"/>
    <property type="match status" value="1"/>
</dbReference>
<feature type="domain" description="Quinolinate phosphoribosyl transferase N-terminal" evidence="14">
    <location>
        <begin position="23"/>
        <end position="108"/>
    </location>
</feature>
<keyword evidence="8 12" id="KW-0808">Transferase</keyword>
<dbReference type="Pfam" id="PF02749">
    <property type="entry name" value="QRPTase_N"/>
    <property type="match status" value="1"/>
</dbReference>
<dbReference type="InterPro" id="IPR027277">
    <property type="entry name" value="NadC/ModD"/>
</dbReference>
<gene>
    <name evidence="15" type="primary">nadC</name>
    <name evidence="15" type="ORF">HW532_07010</name>
</gene>
<comment type="similarity">
    <text evidence="3 12">Belongs to the NadC/ModD family.</text>
</comment>
<evidence type="ECO:0000256" key="5">
    <source>
        <dbReference type="ARBA" id="ARBA00011944"/>
    </source>
</evidence>
<evidence type="ECO:0000256" key="10">
    <source>
        <dbReference type="ARBA" id="ARBA00047445"/>
    </source>
</evidence>
<evidence type="ECO:0000313" key="15">
    <source>
        <dbReference type="EMBL" id="QPC42478.1"/>
    </source>
</evidence>
<evidence type="ECO:0000256" key="7">
    <source>
        <dbReference type="ARBA" id="ARBA00022676"/>
    </source>
</evidence>
<dbReference type="Pfam" id="PF01729">
    <property type="entry name" value="QRPTase_C"/>
    <property type="match status" value="1"/>
</dbReference>
<dbReference type="InterPro" id="IPR037128">
    <property type="entry name" value="Quinolinate_PRibosylTase_N_sf"/>
</dbReference>
<dbReference type="Proteomes" id="UP000593594">
    <property type="component" value="Chromosome"/>
</dbReference>
<comment type="subunit">
    <text evidence="4">Hexamer formed by 3 homodimers.</text>
</comment>
<evidence type="ECO:0000256" key="12">
    <source>
        <dbReference type="PIRNR" id="PIRNR006250"/>
    </source>
</evidence>
<organism evidence="15 16">
    <name type="scientific">Kaustia mangrovi</name>
    <dbReference type="NCBI Taxonomy" id="2593653"/>
    <lineage>
        <taxon>Bacteria</taxon>
        <taxon>Pseudomonadati</taxon>
        <taxon>Pseudomonadota</taxon>
        <taxon>Alphaproteobacteria</taxon>
        <taxon>Hyphomicrobiales</taxon>
        <taxon>Parvibaculaceae</taxon>
        <taxon>Kaustia</taxon>
    </lineage>
</organism>
<keyword evidence="16" id="KW-1185">Reference proteome</keyword>
<dbReference type="NCBIfam" id="TIGR00078">
    <property type="entry name" value="nadC"/>
    <property type="match status" value="1"/>
</dbReference>
<dbReference type="InterPro" id="IPR004393">
    <property type="entry name" value="NadC"/>
</dbReference>
<dbReference type="Gene3D" id="3.90.1170.20">
    <property type="entry name" value="Quinolinate phosphoribosyl transferase, N-terminal domain"/>
    <property type="match status" value="1"/>
</dbReference>
<dbReference type="InterPro" id="IPR036068">
    <property type="entry name" value="Nicotinate_pribotase-like_C"/>
</dbReference>
<dbReference type="SUPFAM" id="SSF51690">
    <property type="entry name" value="Nicotinate/Quinolinate PRTase C-terminal domain-like"/>
    <property type="match status" value="1"/>
</dbReference>
<dbReference type="KEGG" id="kmn:HW532_07010"/>
<dbReference type="SUPFAM" id="SSF54675">
    <property type="entry name" value="Nicotinate/Quinolinate PRTase N-terminal domain-like"/>
    <property type="match status" value="1"/>
</dbReference>
<dbReference type="EC" id="2.4.2.19" evidence="5"/>
<dbReference type="GO" id="GO:0005737">
    <property type="term" value="C:cytoplasm"/>
    <property type="evidence" value="ECO:0007669"/>
    <property type="project" value="TreeGrafter"/>
</dbReference>
<evidence type="ECO:0000256" key="4">
    <source>
        <dbReference type="ARBA" id="ARBA00011218"/>
    </source>
</evidence>
<feature type="domain" description="Quinolinate phosphoribosyl transferase C-terminal" evidence="13">
    <location>
        <begin position="110"/>
        <end position="275"/>
    </location>
</feature>
<sequence>MIDPLHVDQAIGNFLAEDIGFVDLTSTLLIDADRQGTFDINAREEIVVSGIDIAARVFELYMDEVEIDLRVKDGERVGKGAILARVTGQARKILTAERLALNLVQHMSGIATQTAVYVDRIAGTKAQLVDTRKTTPGLRMFEKYAVTCGGGRNHRLGLDNGVMIKDNHIVVCGGLANAIARAKATVPILTKVEVECDRLDQVEEALAAGADILLLDNMAPDMLSEAVRIVDGRIPLEASGGVNLDTIRPIAETGVNFISVGRITQSSPAVDVGLDEAA</sequence>
<dbReference type="PIRSF" id="PIRSF006250">
    <property type="entry name" value="NadC_ModD"/>
    <property type="match status" value="1"/>
</dbReference>
<dbReference type="InterPro" id="IPR013785">
    <property type="entry name" value="Aldolase_TIM"/>
</dbReference>
<keyword evidence="7 12" id="KW-0328">Glycosyltransferase</keyword>
<dbReference type="FunFam" id="3.90.1170.20:FF:000001">
    <property type="entry name" value="Nicotinate-nucleotide diphosphorylase (Carboxylating)"/>
    <property type="match status" value="1"/>
</dbReference>
<evidence type="ECO:0000256" key="9">
    <source>
        <dbReference type="ARBA" id="ARBA00033102"/>
    </source>
</evidence>
<reference evidence="15 16" key="1">
    <citation type="submission" date="2020-06" db="EMBL/GenBank/DDBJ databases">
        <title>Genome sequence of 2 isolates from Red Sea Mangroves.</title>
        <authorList>
            <person name="Sefrji F."/>
            <person name="Michoud G."/>
            <person name="Merlino G."/>
            <person name="Daffonchio D."/>
        </authorList>
    </citation>
    <scope>NUCLEOTIDE SEQUENCE [LARGE SCALE GENOMIC DNA]</scope>
    <source>
        <strain evidence="15 16">R1DC25</strain>
    </source>
</reference>
<dbReference type="PANTHER" id="PTHR32179">
    <property type="entry name" value="NICOTINATE-NUCLEOTIDE PYROPHOSPHORYLASE [CARBOXYLATING]"/>
    <property type="match status" value="1"/>
</dbReference>
<dbReference type="GO" id="GO:0009435">
    <property type="term" value="P:NAD+ biosynthetic process"/>
    <property type="evidence" value="ECO:0007669"/>
    <property type="project" value="UniProtKB-UniPathway"/>
</dbReference>
<dbReference type="AlphaFoldDB" id="A0A7S8HBR5"/>
<keyword evidence="6" id="KW-0662">Pyridine nucleotide biosynthesis</keyword>
<name>A0A7S8HBR5_9HYPH</name>
<evidence type="ECO:0000256" key="8">
    <source>
        <dbReference type="ARBA" id="ARBA00022679"/>
    </source>
</evidence>
<comment type="catalytic activity">
    <reaction evidence="10">
        <text>nicotinate beta-D-ribonucleotide + CO2 + diphosphate = quinolinate + 5-phospho-alpha-D-ribose 1-diphosphate + 2 H(+)</text>
        <dbReference type="Rhea" id="RHEA:12733"/>
        <dbReference type="ChEBI" id="CHEBI:15378"/>
        <dbReference type="ChEBI" id="CHEBI:16526"/>
        <dbReference type="ChEBI" id="CHEBI:29959"/>
        <dbReference type="ChEBI" id="CHEBI:33019"/>
        <dbReference type="ChEBI" id="CHEBI:57502"/>
        <dbReference type="ChEBI" id="CHEBI:58017"/>
        <dbReference type="EC" id="2.4.2.19"/>
    </reaction>
</comment>
<comment type="pathway">
    <text evidence="2">Cofactor biosynthesis; NAD(+) biosynthesis; nicotinate D-ribonucleotide from quinolinate: step 1/1.</text>
</comment>
<evidence type="ECO:0000259" key="13">
    <source>
        <dbReference type="Pfam" id="PF01729"/>
    </source>
</evidence>
<proteinExistence type="inferred from homology"/>
<dbReference type="InterPro" id="IPR002638">
    <property type="entry name" value="Quinolinate_PRibosylTrfase_C"/>
</dbReference>
<evidence type="ECO:0000256" key="3">
    <source>
        <dbReference type="ARBA" id="ARBA00009400"/>
    </source>
</evidence>
<evidence type="ECO:0000256" key="1">
    <source>
        <dbReference type="ARBA" id="ARBA00003237"/>
    </source>
</evidence>
<dbReference type="CDD" id="cd01572">
    <property type="entry name" value="QPRTase"/>
    <property type="match status" value="1"/>
</dbReference>
<evidence type="ECO:0000256" key="11">
    <source>
        <dbReference type="ARBA" id="ARBA00069173"/>
    </source>
</evidence>
<dbReference type="FunFam" id="3.20.20.70:FF:000030">
    <property type="entry name" value="Nicotinate-nucleotide pyrophosphorylase, carboxylating"/>
    <property type="match status" value="1"/>
</dbReference>
<evidence type="ECO:0000313" key="16">
    <source>
        <dbReference type="Proteomes" id="UP000593594"/>
    </source>
</evidence>
<protein>
    <recommendedName>
        <fullName evidence="11">Probable nicotinate-nucleotide pyrophosphorylase [carboxylating]</fullName>
        <ecNumber evidence="5">2.4.2.19</ecNumber>
    </recommendedName>
    <alternativeName>
        <fullName evidence="9">Quinolinate phosphoribosyltransferase [decarboxylating]</fullName>
    </alternativeName>
</protein>
<dbReference type="EMBL" id="CP058214">
    <property type="protein sequence ID" value="QPC42478.1"/>
    <property type="molecule type" value="Genomic_DNA"/>
</dbReference>
<evidence type="ECO:0000259" key="14">
    <source>
        <dbReference type="Pfam" id="PF02749"/>
    </source>
</evidence>
<dbReference type="UniPathway" id="UPA00253">
    <property type="reaction ID" value="UER00331"/>
</dbReference>
<dbReference type="GO" id="GO:0004514">
    <property type="term" value="F:nicotinate-nucleotide diphosphorylase (carboxylating) activity"/>
    <property type="evidence" value="ECO:0007669"/>
    <property type="project" value="UniProtKB-EC"/>
</dbReference>
<evidence type="ECO:0000256" key="6">
    <source>
        <dbReference type="ARBA" id="ARBA00022642"/>
    </source>
</evidence>
<dbReference type="PANTHER" id="PTHR32179:SF3">
    <property type="entry name" value="NICOTINATE-NUCLEOTIDE PYROPHOSPHORYLASE [CARBOXYLATING]"/>
    <property type="match status" value="1"/>
</dbReference>
<comment type="function">
    <text evidence="1">Involved in the catabolism of quinolinic acid (QA).</text>
</comment>
<dbReference type="GO" id="GO:0034213">
    <property type="term" value="P:quinolinate catabolic process"/>
    <property type="evidence" value="ECO:0007669"/>
    <property type="project" value="TreeGrafter"/>
</dbReference>
<evidence type="ECO:0000256" key="2">
    <source>
        <dbReference type="ARBA" id="ARBA00004893"/>
    </source>
</evidence>
<accession>A0A7S8HBR5</accession>
<dbReference type="RefSeq" id="WP_213163710.1">
    <property type="nucleotide sequence ID" value="NZ_CP058214.1"/>
</dbReference>